<evidence type="ECO:0000313" key="3">
    <source>
        <dbReference type="Proteomes" id="UP000799757"/>
    </source>
</evidence>
<feature type="region of interest" description="Disordered" evidence="1">
    <location>
        <begin position="1"/>
        <end position="102"/>
    </location>
</feature>
<dbReference type="AlphaFoldDB" id="A0A6A6XXG4"/>
<name>A0A6A6XXG4_9PLEO</name>
<keyword evidence="3" id="KW-1185">Reference proteome</keyword>
<dbReference type="Proteomes" id="UP000799757">
    <property type="component" value="Unassembled WGS sequence"/>
</dbReference>
<organism evidence="2 3">
    <name type="scientific">Melanomma pulvis-pyrius CBS 109.77</name>
    <dbReference type="NCBI Taxonomy" id="1314802"/>
    <lineage>
        <taxon>Eukaryota</taxon>
        <taxon>Fungi</taxon>
        <taxon>Dikarya</taxon>
        <taxon>Ascomycota</taxon>
        <taxon>Pezizomycotina</taxon>
        <taxon>Dothideomycetes</taxon>
        <taxon>Pleosporomycetidae</taxon>
        <taxon>Pleosporales</taxon>
        <taxon>Melanommataceae</taxon>
        <taxon>Melanomma</taxon>
    </lineage>
</organism>
<protein>
    <submittedName>
        <fullName evidence="2">Uncharacterized protein</fullName>
    </submittedName>
</protein>
<proteinExistence type="predicted"/>
<sequence length="187" mass="20154">MSHGVVVRPPLPPHKSDGPPQAVASSSVTDRGRMEDRMCVRSCHPSPPGDDPQGGGPRRQALAGIPNKHTFSLSISPSPSPSPSLPLSSSPSPLHPPHATITHHPLVPALQSCIPFPSVAHHPIPRLRIPQIPKAARAALYPLHRRPRPQALHPAPYTQNPRRPISSAERKRAELEVWRGVVCVCVA</sequence>
<accession>A0A6A6XXG4</accession>
<dbReference type="EMBL" id="MU001740">
    <property type="protein sequence ID" value="KAF2800958.1"/>
    <property type="molecule type" value="Genomic_DNA"/>
</dbReference>
<feature type="compositionally biased region" description="Basic and acidic residues" evidence="1">
    <location>
        <begin position="30"/>
        <end position="39"/>
    </location>
</feature>
<reference evidence="2" key="1">
    <citation type="journal article" date="2020" name="Stud. Mycol.">
        <title>101 Dothideomycetes genomes: a test case for predicting lifestyles and emergence of pathogens.</title>
        <authorList>
            <person name="Haridas S."/>
            <person name="Albert R."/>
            <person name="Binder M."/>
            <person name="Bloem J."/>
            <person name="Labutti K."/>
            <person name="Salamov A."/>
            <person name="Andreopoulos B."/>
            <person name="Baker S."/>
            <person name="Barry K."/>
            <person name="Bills G."/>
            <person name="Bluhm B."/>
            <person name="Cannon C."/>
            <person name="Castanera R."/>
            <person name="Culley D."/>
            <person name="Daum C."/>
            <person name="Ezra D."/>
            <person name="Gonzalez J."/>
            <person name="Henrissat B."/>
            <person name="Kuo A."/>
            <person name="Liang C."/>
            <person name="Lipzen A."/>
            <person name="Lutzoni F."/>
            <person name="Magnuson J."/>
            <person name="Mondo S."/>
            <person name="Nolan M."/>
            <person name="Ohm R."/>
            <person name="Pangilinan J."/>
            <person name="Park H.-J."/>
            <person name="Ramirez L."/>
            <person name="Alfaro M."/>
            <person name="Sun H."/>
            <person name="Tritt A."/>
            <person name="Yoshinaga Y."/>
            <person name="Zwiers L.-H."/>
            <person name="Turgeon B."/>
            <person name="Goodwin S."/>
            <person name="Spatafora J."/>
            <person name="Crous P."/>
            <person name="Grigoriev I."/>
        </authorList>
    </citation>
    <scope>NUCLEOTIDE SEQUENCE</scope>
    <source>
        <strain evidence="2">CBS 109.77</strain>
    </source>
</reference>
<evidence type="ECO:0000256" key="1">
    <source>
        <dbReference type="SAM" id="MobiDB-lite"/>
    </source>
</evidence>
<gene>
    <name evidence="2" type="ORF">K505DRAFT_320071</name>
</gene>
<evidence type="ECO:0000313" key="2">
    <source>
        <dbReference type="EMBL" id="KAF2800958.1"/>
    </source>
</evidence>